<feature type="compositionally biased region" description="Basic and acidic residues" evidence="1">
    <location>
        <begin position="253"/>
        <end position="267"/>
    </location>
</feature>
<dbReference type="Pfam" id="PF07120">
    <property type="entry name" value="DUF1376"/>
    <property type="match status" value="1"/>
</dbReference>
<dbReference type="EMBL" id="CP098251">
    <property type="protein sequence ID" value="WAV90332.1"/>
    <property type="molecule type" value="Genomic_DNA"/>
</dbReference>
<dbReference type="RefSeq" id="WP_269315434.1">
    <property type="nucleotide sequence ID" value="NZ_CP098251.1"/>
</dbReference>
<evidence type="ECO:0000313" key="2">
    <source>
        <dbReference type="EMBL" id="WAV90332.1"/>
    </source>
</evidence>
<dbReference type="InterPro" id="IPR010781">
    <property type="entry name" value="DUF1376"/>
</dbReference>
<dbReference type="AlphaFoldDB" id="A0A9E9NT72"/>
<dbReference type="Proteomes" id="UP001164819">
    <property type="component" value="Chromosome"/>
</dbReference>
<accession>A0A9E9NT72</accession>
<proteinExistence type="predicted"/>
<gene>
    <name evidence="2" type="ORF">NB646_05510</name>
</gene>
<protein>
    <submittedName>
        <fullName evidence="2">YdaU family protein</fullName>
    </submittedName>
</protein>
<evidence type="ECO:0000256" key="1">
    <source>
        <dbReference type="SAM" id="MobiDB-lite"/>
    </source>
</evidence>
<feature type="region of interest" description="Disordered" evidence="1">
    <location>
        <begin position="106"/>
        <end position="135"/>
    </location>
</feature>
<organism evidence="2">
    <name type="scientific">Oxalobacter aliiformigenes</name>
    <dbReference type="NCBI Taxonomy" id="2946593"/>
    <lineage>
        <taxon>Bacteria</taxon>
        <taxon>Pseudomonadati</taxon>
        <taxon>Pseudomonadota</taxon>
        <taxon>Betaproteobacteria</taxon>
        <taxon>Burkholderiales</taxon>
        <taxon>Oxalobacteraceae</taxon>
        <taxon>Oxalobacter</taxon>
    </lineage>
</organism>
<name>A0A9E9NT72_9BURK</name>
<reference evidence="2" key="1">
    <citation type="journal article" date="2022" name="Front. Microbiol.">
        <title>New perspectives on an old grouping: The genomic and phenotypic variability of Oxalobacter formigenes and the implications for calcium oxalate stone prevention.</title>
        <authorList>
            <person name="Chmiel J.A."/>
            <person name="Carr C."/>
            <person name="Stuivenberg G.A."/>
            <person name="Venema R."/>
            <person name="Chanyi R.M."/>
            <person name="Al K.F."/>
            <person name="Giguere D."/>
            <person name="Say H."/>
            <person name="Akouris P.P."/>
            <person name="Dominguez Romero S.A."/>
            <person name="Kwong A."/>
            <person name="Tai V."/>
            <person name="Koval S.F."/>
            <person name="Razvi H."/>
            <person name="Bjazevic J."/>
            <person name="Burton J.P."/>
        </authorList>
    </citation>
    <scope>NUCLEOTIDE SEQUENCE</scope>
    <source>
        <strain evidence="2">OxK</strain>
    </source>
</reference>
<feature type="region of interest" description="Disordered" evidence="1">
    <location>
        <begin position="247"/>
        <end position="274"/>
    </location>
</feature>
<sequence length="403" mass="43542">MNFYKHYIGDYQRDTGHLTLTEHGAYRLMLDAYYATGRPLPGQRKALYRLLRADSTSERRAIDAVASQFWETTDGGLVNRRAALEIARAEKQAEVNRQIAIVREERRRQERQRRGNGQTADGSPLFDTGPDGNGSDVLDDPVHVPAEVFGVCKVNNTQVVSGLQPVSCTDRDTATGWPAVEDRLDAGVVLREPSHSQNHNHSQNQTGYGCCIPATNGEEKASFSPDGDGFPVERKVPDVVVSVTDGLPAGDVPAEKCPDEAAGRETGKSPSAGAVRVSRASAALAKAMREEGVMAAAADPRVMALAQQGVEAGTVKAACAEARRARPDERIGPGYVVKIVERWVRDAGSIRARGAMAHGRRCVSEERRRVLDELTGRNNTLEGMFFAVDDDVPGLAGPEDGGK</sequence>